<dbReference type="RefSeq" id="XP_024933430.3">
    <property type="nucleotide sequence ID" value="XM_025077662.3"/>
</dbReference>
<dbReference type="GO" id="GO:0006355">
    <property type="term" value="P:regulation of DNA-templated transcription"/>
    <property type="evidence" value="ECO:0007669"/>
    <property type="project" value="InterPro"/>
</dbReference>
<dbReference type="FunCoup" id="A0A6P6GI18">
    <property type="interactions" value="812"/>
</dbReference>
<proteinExistence type="predicted"/>
<gene>
    <name evidence="3" type="primary">LOC107427191</name>
</gene>
<evidence type="ECO:0000313" key="3">
    <source>
        <dbReference type="RefSeq" id="XP_024933430.3"/>
    </source>
</evidence>
<feature type="compositionally biased region" description="Polar residues" evidence="1">
    <location>
        <begin position="113"/>
        <end position="124"/>
    </location>
</feature>
<dbReference type="PANTHER" id="PTHR34555:SF1">
    <property type="entry name" value="INTEGRAL MEMBRANE HEMOLYSIN-III-LIKE PROTEIN"/>
    <property type="match status" value="1"/>
</dbReference>
<reference evidence="3" key="1">
    <citation type="submission" date="2025-08" db="UniProtKB">
        <authorList>
            <consortium name="RefSeq"/>
        </authorList>
    </citation>
    <scope>IDENTIFICATION</scope>
    <source>
        <tissue evidence="3">Seedling</tissue>
    </source>
</reference>
<accession>A0A6P6GI18</accession>
<dbReference type="Proteomes" id="UP001652623">
    <property type="component" value="Chromosome 9"/>
</dbReference>
<keyword evidence="2" id="KW-1185">Reference proteome</keyword>
<dbReference type="InterPro" id="IPR018737">
    <property type="entry name" value="DREAM_LIN52"/>
</dbReference>
<dbReference type="Pfam" id="PF10044">
    <property type="entry name" value="LIN52"/>
    <property type="match status" value="1"/>
</dbReference>
<dbReference type="InParanoid" id="A0A6P6GI18"/>
<dbReference type="PANTHER" id="PTHR34555">
    <property type="entry name" value="INTEGRAL MEMBRANE HEMOLYSIN-III-LIKE PROTEIN"/>
    <property type="match status" value="1"/>
</dbReference>
<dbReference type="AlphaFoldDB" id="A0A6P6GI18"/>
<evidence type="ECO:0000313" key="2">
    <source>
        <dbReference type="Proteomes" id="UP001652623"/>
    </source>
</evidence>
<evidence type="ECO:0000256" key="1">
    <source>
        <dbReference type="SAM" id="MobiDB-lite"/>
    </source>
</evidence>
<dbReference type="KEGG" id="zju:107427191"/>
<organism evidence="2 3">
    <name type="scientific">Ziziphus jujuba</name>
    <name type="common">Chinese jujube</name>
    <name type="synonym">Ziziphus sativa</name>
    <dbReference type="NCBI Taxonomy" id="326968"/>
    <lineage>
        <taxon>Eukaryota</taxon>
        <taxon>Viridiplantae</taxon>
        <taxon>Streptophyta</taxon>
        <taxon>Embryophyta</taxon>
        <taxon>Tracheophyta</taxon>
        <taxon>Spermatophyta</taxon>
        <taxon>Magnoliopsida</taxon>
        <taxon>eudicotyledons</taxon>
        <taxon>Gunneridae</taxon>
        <taxon>Pentapetalae</taxon>
        <taxon>rosids</taxon>
        <taxon>fabids</taxon>
        <taxon>Rosales</taxon>
        <taxon>Rhamnaceae</taxon>
        <taxon>Paliureae</taxon>
        <taxon>Ziziphus</taxon>
    </lineage>
</organism>
<dbReference type="GeneID" id="107427191"/>
<feature type="region of interest" description="Disordered" evidence="1">
    <location>
        <begin position="83"/>
        <end position="124"/>
    </location>
</feature>
<sequence length="346" mass="38446">MLSSWSTRNFLEFSFWGLPLPIAGKLLQMVQQTVDSKYNEHGLGNTETDLPTRDKQLPVGIKKPVLRDLQNDNRITVPNSIENSSLLKDRGPVHNSVKFSGSKRSSSECAEIPSQQQSPNSNAANGHLVYVRRKSEVELGKSSTCDSTSISAYCPNSKQFVNQQETKEPQGSCFPAFASFPVASSMISSGKPSVPLPLGKSGMRLGSAETIYHPFTSSASSLGNQKGPKSLHWEERYRQLQLMLKKLDQSDQDDYLQMLRSLSSVELSRHAVELEKRSIQLSLEEAKEMQRVCMLDVIGLSMKVGVKTPVPTTHQDRVEKSPAPSAHQDRVEKSPVLMNCQDRVEK</sequence>
<feature type="region of interest" description="Disordered" evidence="1">
    <location>
        <begin position="308"/>
        <end position="346"/>
    </location>
</feature>
<protein>
    <submittedName>
        <fullName evidence="3">Uncharacterized protein LOC107427191 isoform X1</fullName>
    </submittedName>
</protein>
<dbReference type="GO" id="GO:0070176">
    <property type="term" value="C:DRM complex"/>
    <property type="evidence" value="ECO:0007669"/>
    <property type="project" value="InterPro"/>
</dbReference>
<name>A0A6P6GI18_ZIZJJ</name>